<feature type="domain" description="Uncharacterized protein TP-0789" evidence="2">
    <location>
        <begin position="102"/>
        <end position="224"/>
    </location>
</feature>
<dbReference type="InterPro" id="IPR052944">
    <property type="entry name" value="Sporulation_related"/>
</dbReference>
<dbReference type="InterPro" id="IPR029046">
    <property type="entry name" value="LolA/LolB/LppX"/>
</dbReference>
<dbReference type="PANTHER" id="PTHR37507:SF2">
    <property type="entry name" value="SPORULATION PROTEIN YDCC"/>
    <property type="match status" value="1"/>
</dbReference>
<feature type="domain" description="DUF4367" evidence="1">
    <location>
        <begin position="313"/>
        <end position="397"/>
    </location>
</feature>
<evidence type="ECO:0000313" key="3">
    <source>
        <dbReference type="EMBL" id="AAM04007.1"/>
    </source>
</evidence>
<dbReference type="Gene3D" id="2.50.20.10">
    <property type="entry name" value="Lipoprotein localisation LolA/LolB/LppX"/>
    <property type="match status" value="1"/>
</dbReference>
<dbReference type="EMBL" id="AE010299">
    <property type="protein sequence ID" value="AAM04007.1"/>
    <property type="molecule type" value="Genomic_DNA"/>
</dbReference>
<organism evidence="3 4">
    <name type="scientific">Methanosarcina acetivorans (strain ATCC 35395 / DSM 2834 / JCM 12185 / C2A)</name>
    <dbReference type="NCBI Taxonomy" id="188937"/>
    <lineage>
        <taxon>Archaea</taxon>
        <taxon>Methanobacteriati</taxon>
        <taxon>Methanobacteriota</taxon>
        <taxon>Stenosarchaea group</taxon>
        <taxon>Methanomicrobia</taxon>
        <taxon>Methanosarcinales</taxon>
        <taxon>Methanosarcinaceae</taxon>
        <taxon>Methanosarcina</taxon>
    </lineage>
</organism>
<evidence type="ECO:0000313" key="4">
    <source>
        <dbReference type="Proteomes" id="UP000002487"/>
    </source>
</evidence>
<dbReference type="HOGENOM" id="CLU_040882_1_0_2"/>
<dbReference type="InParanoid" id="Q8TT74"/>
<dbReference type="STRING" id="188937.MA_0563"/>
<dbReference type="CDD" id="cd16329">
    <property type="entry name" value="LolA_like"/>
    <property type="match status" value="1"/>
</dbReference>
<evidence type="ECO:0000259" key="1">
    <source>
        <dbReference type="Pfam" id="PF14285"/>
    </source>
</evidence>
<sequence>MTGGELYMKNKSKRHFLLILFLVSLSIFISGCGEKSGVEGFTSDIRPDGEEVVSNMQMKMDSLEDYSFTMYVNSSSRGQNPEIYEVVWKKPDLMKMILLGPDNDTKIIMVSDGDFQWIYSSESETVFKAETSDDFEGLKLFEPDIYAGFLNGFVLSGRSPSLLGTENIDGESVYLLELTPYGNNESLQSKSRIWVDSENWMLLGYELYDSKGNVYLDMEIRDLRLNTEIPDSEFEFNIPDGAQVKVLEPEDFKNEPEKMTLEEAKQLTDFEILIPDSLPEGYEFNYSTVSSGIDTPYSTFLHSGFSIFAGYPQEKITLVYTNGEDEIRIVESISEQSLPETQNFESEGEPVLVNNKSGTISSVFGGNMKALTWQDGELEITIFSSLDKGELLNIAESFS</sequence>
<dbReference type="PANTHER" id="PTHR37507">
    <property type="entry name" value="SPORULATION PROTEIN YDCC"/>
    <property type="match status" value="1"/>
</dbReference>
<dbReference type="Pfam" id="PF17131">
    <property type="entry name" value="LolA_like"/>
    <property type="match status" value="1"/>
</dbReference>
<dbReference type="PhylomeDB" id="Q8TT74"/>
<dbReference type="KEGG" id="mac:MA_0563"/>
<accession>Q8TT74</accession>
<dbReference type="Pfam" id="PF14285">
    <property type="entry name" value="DUF4367"/>
    <property type="match status" value="1"/>
</dbReference>
<name>Q8TT74_METAC</name>
<dbReference type="Proteomes" id="UP000002487">
    <property type="component" value="Chromosome"/>
</dbReference>
<keyword evidence="4" id="KW-1185">Reference proteome</keyword>
<evidence type="ECO:0000259" key="2">
    <source>
        <dbReference type="Pfam" id="PF17131"/>
    </source>
</evidence>
<reference evidence="3 4" key="1">
    <citation type="journal article" date="2002" name="Genome Res.">
        <title>The genome of Methanosarcina acetivorans reveals extensive metabolic and physiological diversity.</title>
        <authorList>
            <person name="Galagan J.E."/>
            <person name="Nusbaum C."/>
            <person name="Roy A."/>
            <person name="Endrizzi M.G."/>
            <person name="Macdonald P."/>
            <person name="FitzHugh W."/>
            <person name="Calvo S."/>
            <person name="Engels R."/>
            <person name="Smirnov S."/>
            <person name="Atnoor D."/>
            <person name="Brown A."/>
            <person name="Allen N."/>
            <person name="Naylor J."/>
            <person name="Stange-Thomann N."/>
            <person name="DeArellano K."/>
            <person name="Johnson R."/>
            <person name="Linton L."/>
            <person name="McEwan P."/>
            <person name="McKernan K."/>
            <person name="Talamas J."/>
            <person name="Tirrell A."/>
            <person name="Ye W."/>
            <person name="Zimmer A."/>
            <person name="Barber R.D."/>
            <person name="Cann I."/>
            <person name="Graham D.E."/>
            <person name="Grahame D.A."/>
            <person name="Guss A."/>
            <person name="Hedderich R."/>
            <person name="Ingram-Smith C."/>
            <person name="Kuettner C.H."/>
            <person name="Krzycki J.A."/>
            <person name="Leigh J.A."/>
            <person name="Li W."/>
            <person name="Liu J."/>
            <person name="Mukhopadhyay B."/>
            <person name="Reeve J.N."/>
            <person name="Smith K."/>
            <person name="Springer T.A."/>
            <person name="Umayam L.A."/>
            <person name="White O."/>
            <person name="White R.H."/>
            <person name="de Macario E.C."/>
            <person name="Ferry J.G."/>
            <person name="Jarrell K.F."/>
            <person name="Jing H."/>
            <person name="Macario A.J.L."/>
            <person name="Paulsen I."/>
            <person name="Pritchett M."/>
            <person name="Sowers K.R."/>
            <person name="Swanson R.V."/>
            <person name="Zinder S.H."/>
            <person name="Lander E."/>
            <person name="Metcalf W.W."/>
            <person name="Birren B."/>
        </authorList>
    </citation>
    <scope>NUCLEOTIDE SEQUENCE [LARGE SCALE GENOMIC DNA]</scope>
    <source>
        <strain evidence="4">ATCC 35395 / DSM 2834 / JCM 12185 / C2A</strain>
    </source>
</reference>
<dbReference type="InterPro" id="IPR025377">
    <property type="entry name" value="DUF4367"/>
</dbReference>
<dbReference type="EnsemblBacteria" id="AAM04007">
    <property type="protein sequence ID" value="AAM04007"/>
    <property type="gene ID" value="MA_0563"/>
</dbReference>
<dbReference type="SUPFAM" id="SSF89392">
    <property type="entry name" value="Prokaryotic lipoproteins and lipoprotein localization factors"/>
    <property type="match status" value="1"/>
</dbReference>
<gene>
    <name evidence="3" type="ordered locus">MA_0563</name>
</gene>
<dbReference type="AlphaFoldDB" id="Q8TT74"/>
<proteinExistence type="predicted"/>
<dbReference type="InterPro" id="IPR033399">
    <property type="entry name" value="TP_0789-like"/>
</dbReference>
<protein>
    <submittedName>
        <fullName evidence="3">Uncharacterized protein</fullName>
    </submittedName>
</protein>